<dbReference type="Gene3D" id="1.10.10.10">
    <property type="entry name" value="Winged helix-like DNA-binding domain superfamily/Winged helix DNA-binding domain"/>
    <property type="match status" value="1"/>
</dbReference>
<keyword evidence="8" id="KW-1185">Reference proteome</keyword>
<protein>
    <submittedName>
        <fullName evidence="7">PLP-dependent aminotransferase family protein</fullName>
    </submittedName>
</protein>
<dbReference type="Pfam" id="PF00392">
    <property type="entry name" value="GntR"/>
    <property type="match status" value="1"/>
</dbReference>
<proteinExistence type="inferred from homology"/>
<keyword evidence="7" id="KW-0808">Transferase</keyword>
<evidence type="ECO:0000259" key="6">
    <source>
        <dbReference type="PROSITE" id="PS50949"/>
    </source>
</evidence>
<evidence type="ECO:0000256" key="4">
    <source>
        <dbReference type="ARBA" id="ARBA00023125"/>
    </source>
</evidence>
<dbReference type="AlphaFoldDB" id="A0A7X2NRL8"/>
<sequence length="360" mass="41611">MNIAIDQNSEVPAYLQLYRQLREEIVKGMYPYRSRFPSKRTCAEETGLSVITIEHAYALLCEEGYLESRERSGFFVSYTEEEVRPVQEALPDLKPMDSLSVDEEAFPRSVFAKTVRNVLSMRENEILEKCPGKGLPELRSVLTSYLARSRGIMVNPEQIVIGSGSEYLYSLIVQLLGRERIFGIEDPSYERIREMYQSQGVQVDLLKMGRNGIRTDELARTRATVLHLTPFHSFPTGISADASKKQEYLQWAEKHHGILIEDDYDSEFTVSSKAEDTLFAMEPHHRVFYLNTFSRTISPSLRISYMLMPETFLDTYEKRAGFNACTVSTLVQLVTAELIEHGDFERHINRVRRRRRRQPK</sequence>
<evidence type="ECO:0000256" key="2">
    <source>
        <dbReference type="ARBA" id="ARBA00022898"/>
    </source>
</evidence>
<dbReference type="Gene3D" id="3.40.640.10">
    <property type="entry name" value="Type I PLP-dependent aspartate aminotransferase-like (Major domain)"/>
    <property type="match status" value="1"/>
</dbReference>
<dbReference type="Proteomes" id="UP000461880">
    <property type="component" value="Unassembled WGS sequence"/>
</dbReference>
<dbReference type="GO" id="GO:0003677">
    <property type="term" value="F:DNA binding"/>
    <property type="evidence" value="ECO:0007669"/>
    <property type="project" value="UniProtKB-KW"/>
</dbReference>
<organism evidence="7 8">
    <name type="scientific">Stecheria intestinalis</name>
    <dbReference type="NCBI Taxonomy" id="2606630"/>
    <lineage>
        <taxon>Bacteria</taxon>
        <taxon>Bacillati</taxon>
        <taxon>Bacillota</taxon>
        <taxon>Erysipelotrichia</taxon>
        <taxon>Erysipelotrichales</taxon>
        <taxon>Erysipelotrichaceae</taxon>
        <taxon>Stecheria</taxon>
    </lineage>
</organism>
<dbReference type="InterPro" id="IPR036388">
    <property type="entry name" value="WH-like_DNA-bd_sf"/>
</dbReference>
<comment type="caution">
    <text evidence="7">The sequence shown here is derived from an EMBL/GenBank/DDBJ whole genome shotgun (WGS) entry which is preliminary data.</text>
</comment>
<keyword evidence="3" id="KW-0805">Transcription regulation</keyword>
<keyword evidence="7" id="KW-0032">Aminotransferase</keyword>
<keyword evidence="2" id="KW-0663">Pyridoxal phosphate</keyword>
<dbReference type="EMBL" id="VUMN01000006">
    <property type="protein sequence ID" value="MSS58051.1"/>
    <property type="molecule type" value="Genomic_DNA"/>
</dbReference>
<dbReference type="GO" id="GO:0008483">
    <property type="term" value="F:transaminase activity"/>
    <property type="evidence" value="ECO:0007669"/>
    <property type="project" value="UniProtKB-KW"/>
</dbReference>
<evidence type="ECO:0000256" key="1">
    <source>
        <dbReference type="ARBA" id="ARBA00005384"/>
    </source>
</evidence>
<dbReference type="RefSeq" id="WP_154503475.1">
    <property type="nucleotide sequence ID" value="NZ_VUMN01000006.1"/>
</dbReference>
<keyword evidence="4" id="KW-0238">DNA-binding</keyword>
<dbReference type="InterPro" id="IPR015424">
    <property type="entry name" value="PyrdxlP-dep_Trfase"/>
</dbReference>
<dbReference type="CDD" id="cd07377">
    <property type="entry name" value="WHTH_GntR"/>
    <property type="match status" value="1"/>
</dbReference>
<comment type="similarity">
    <text evidence="1">In the C-terminal section; belongs to the class-I pyridoxal-phosphate-dependent aminotransferase family.</text>
</comment>
<name>A0A7X2NRL8_9FIRM</name>
<evidence type="ECO:0000256" key="3">
    <source>
        <dbReference type="ARBA" id="ARBA00023015"/>
    </source>
</evidence>
<dbReference type="PANTHER" id="PTHR46577">
    <property type="entry name" value="HTH-TYPE TRANSCRIPTIONAL REGULATORY PROTEIN GABR"/>
    <property type="match status" value="1"/>
</dbReference>
<dbReference type="InterPro" id="IPR036390">
    <property type="entry name" value="WH_DNA-bd_sf"/>
</dbReference>
<dbReference type="Pfam" id="PF00155">
    <property type="entry name" value="Aminotran_1_2"/>
    <property type="match status" value="1"/>
</dbReference>
<dbReference type="InterPro" id="IPR015421">
    <property type="entry name" value="PyrdxlP-dep_Trfase_major"/>
</dbReference>
<keyword evidence="5" id="KW-0804">Transcription</keyword>
<dbReference type="InterPro" id="IPR004839">
    <property type="entry name" value="Aminotransferase_I/II_large"/>
</dbReference>
<dbReference type="SMART" id="SM00345">
    <property type="entry name" value="HTH_GNTR"/>
    <property type="match status" value="1"/>
</dbReference>
<gene>
    <name evidence="7" type="ORF">FYJ51_03945</name>
</gene>
<evidence type="ECO:0000313" key="7">
    <source>
        <dbReference type="EMBL" id="MSS58051.1"/>
    </source>
</evidence>
<dbReference type="SUPFAM" id="SSF46785">
    <property type="entry name" value="Winged helix' DNA-binding domain"/>
    <property type="match status" value="1"/>
</dbReference>
<evidence type="ECO:0000256" key="5">
    <source>
        <dbReference type="ARBA" id="ARBA00023163"/>
    </source>
</evidence>
<evidence type="ECO:0000313" key="8">
    <source>
        <dbReference type="Proteomes" id="UP000461880"/>
    </source>
</evidence>
<dbReference type="PANTHER" id="PTHR46577:SF1">
    <property type="entry name" value="HTH-TYPE TRANSCRIPTIONAL REGULATORY PROTEIN GABR"/>
    <property type="match status" value="1"/>
</dbReference>
<dbReference type="InterPro" id="IPR000524">
    <property type="entry name" value="Tscrpt_reg_HTH_GntR"/>
</dbReference>
<dbReference type="GO" id="GO:0030170">
    <property type="term" value="F:pyridoxal phosphate binding"/>
    <property type="evidence" value="ECO:0007669"/>
    <property type="project" value="InterPro"/>
</dbReference>
<dbReference type="InterPro" id="IPR051446">
    <property type="entry name" value="HTH_trans_reg/aminotransferase"/>
</dbReference>
<reference evidence="7 8" key="1">
    <citation type="submission" date="2019-08" db="EMBL/GenBank/DDBJ databases">
        <title>In-depth cultivation of the pig gut microbiome towards novel bacterial diversity and tailored functional studies.</title>
        <authorList>
            <person name="Wylensek D."/>
            <person name="Hitch T.C.A."/>
            <person name="Clavel T."/>
        </authorList>
    </citation>
    <scope>NUCLEOTIDE SEQUENCE [LARGE SCALE GENOMIC DNA]</scope>
    <source>
        <strain evidence="7 8">Oil+RF-744-GAM-WT-6</strain>
    </source>
</reference>
<accession>A0A7X2NRL8</accession>
<dbReference type="SUPFAM" id="SSF53383">
    <property type="entry name" value="PLP-dependent transferases"/>
    <property type="match status" value="1"/>
</dbReference>
<dbReference type="CDD" id="cd00609">
    <property type="entry name" value="AAT_like"/>
    <property type="match status" value="1"/>
</dbReference>
<dbReference type="PROSITE" id="PS50949">
    <property type="entry name" value="HTH_GNTR"/>
    <property type="match status" value="1"/>
</dbReference>
<dbReference type="GO" id="GO:0003700">
    <property type="term" value="F:DNA-binding transcription factor activity"/>
    <property type="evidence" value="ECO:0007669"/>
    <property type="project" value="InterPro"/>
</dbReference>
<feature type="domain" description="HTH gntR-type" evidence="6">
    <location>
        <begin position="11"/>
        <end position="79"/>
    </location>
</feature>